<dbReference type="PANTHER" id="PTHR21240">
    <property type="entry name" value="2-AMINO-3-CARBOXYLMUCONATE-6-SEMIALDEHYDE DECARBOXYLASE"/>
    <property type="match status" value="1"/>
</dbReference>
<dbReference type="eggNOG" id="COG2159">
    <property type="taxonomic scope" value="Bacteria"/>
</dbReference>
<dbReference type="GO" id="GO:0005737">
    <property type="term" value="C:cytoplasm"/>
    <property type="evidence" value="ECO:0007669"/>
    <property type="project" value="TreeGrafter"/>
</dbReference>
<evidence type="ECO:0000313" key="4">
    <source>
        <dbReference type="Proteomes" id="UP000028186"/>
    </source>
</evidence>
<keyword evidence="1" id="KW-0456">Lyase</keyword>
<keyword evidence="3" id="KW-0614">Plasmid</keyword>
<evidence type="ECO:0000313" key="3">
    <source>
        <dbReference type="EMBL" id="CDN57859.1"/>
    </source>
</evidence>
<dbReference type="RefSeq" id="WP_040125096.1">
    <property type="nucleotide sequence ID" value="NZ_HG938356.1"/>
</dbReference>
<organism evidence="3 4">
    <name type="scientific">Neorhizobium galegae bv. officinalis bv. officinalis str. HAMBI 1141</name>
    <dbReference type="NCBI Taxonomy" id="1028801"/>
    <lineage>
        <taxon>Bacteria</taxon>
        <taxon>Pseudomonadati</taxon>
        <taxon>Pseudomonadota</taxon>
        <taxon>Alphaproteobacteria</taxon>
        <taxon>Hyphomicrobiales</taxon>
        <taxon>Rhizobiaceae</taxon>
        <taxon>Rhizobium/Agrobacterium group</taxon>
        <taxon>Neorhizobium</taxon>
    </lineage>
</organism>
<dbReference type="InterPro" id="IPR006680">
    <property type="entry name" value="Amidohydro-rel"/>
</dbReference>
<dbReference type="GO" id="GO:0016787">
    <property type="term" value="F:hydrolase activity"/>
    <property type="evidence" value="ECO:0007669"/>
    <property type="project" value="InterPro"/>
</dbReference>
<dbReference type="AlphaFoldDB" id="A0A068TIG5"/>
<dbReference type="GO" id="GO:0019748">
    <property type="term" value="P:secondary metabolic process"/>
    <property type="evidence" value="ECO:0007669"/>
    <property type="project" value="TreeGrafter"/>
</dbReference>
<dbReference type="HOGENOM" id="CLU_039329_2_1_5"/>
<evidence type="ECO:0000259" key="2">
    <source>
        <dbReference type="Pfam" id="PF04909"/>
    </source>
</evidence>
<gene>
    <name evidence="3" type="ORF">RG1141_PA10270</name>
</gene>
<dbReference type="InterPro" id="IPR032466">
    <property type="entry name" value="Metal_Hydrolase"/>
</dbReference>
<geneLocation type="plasmid" evidence="4">
    <name>II</name>
</geneLocation>
<dbReference type="Proteomes" id="UP000028186">
    <property type="component" value="Plasmid pHAMBI1141a"/>
</dbReference>
<dbReference type="Gene3D" id="3.20.20.140">
    <property type="entry name" value="Metal-dependent hydrolases"/>
    <property type="match status" value="1"/>
</dbReference>
<protein>
    <submittedName>
        <fullName evidence="3">O-pyrocatechuate decarboxylase</fullName>
    </submittedName>
</protein>
<dbReference type="SUPFAM" id="SSF51556">
    <property type="entry name" value="Metallo-dependent hydrolases"/>
    <property type="match status" value="1"/>
</dbReference>
<reference evidence="4" key="1">
    <citation type="journal article" date="2014" name="BMC Genomics">
        <title>Genome sequencing of two Neorhizobium galegae strains reveals a noeT gene responsible for the unusual acetylation of the nodulation factors.</title>
        <authorList>
            <person name="Osterman J."/>
            <person name="Marsh J."/>
            <person name="Laine P.K."/>
            <person name="Zeng Z."/>
            <person name="Alatalo E."/>
            <person name="Sullivan J.T."/>
            <person name="Young J.P."/>
            <person name="Thomas-Oates J."/>
            <person name="Paulin L."/>
            <person name="Lindstrom K."/>
        </authorList>
    </citation>
    <scope>NUCLEOTIDE SEQUENCE [LARGE SCALE GENOMIC DNA]</scope>
    <source>
        <strain evidence="4">HAMBI 1141</strain>
        <plasmid evidence="4">II</plasmid>
    </source>
</reference>
<dbReference type="InterPro" id="IPR032465">
    <property type="entry name" value="ACMSD"/>
</dbReference>
<sequence>MKIIDSHFHWWPRSIFEPLLKREGFPRAVVNARGGYTYHGANGRRGTVASWKEWFDLDEQLAYMDSLGHDISVVCSIGPLSIYFSELPVEEGRDAALAWNEEMAWAQRRYPGRVWASAAIPLVDTRVAIEVLDDAVNRLGLMGVNLPGSVGKEGMIDDVRLEPFYQRVAELGLPMFLHPTDAVFADVMQGYNDALHLSLGRVVEVSAAASRLILSGMMERHPGLKIVMSHTGGALPYQSGRMDKNSKTAGLTKPVSHYLHQMFTDTVSPHSAGQKFAIDYFGADNVMYGTDYPCWDPAVCLKLLDEIEMSAATKQKVFHDNAVRILGLKPSKAAAA</sequence>
<evidence type="ECO:0000256" key="1">
    <source>
        <dbReference type="ARBA" id="ARBA00023239"/>
    </source>
</evidence>
<dbReference type="PANTHER" id="PTHR21240:SF28">
    <property type="entry name" value="ISO-OROTATE DECARBOXYLASE (EUROFUNG)"/>
    <property type="match status" value="1"/>
</dbReference>
<dbReference type="KEGG" id="ngl:RG1141_PA10270"/>
<feature type="domain" description="Amidohydrolase-related" evidence="2">
    <location>
        <begin position="4"/>
        <end position="328"/>
    </location>
</feature>
<dbReference type="PATRIC" id="fig|1028801.3.peg.5629"/>
<accession>A0A068TIG5</accession>
<name>A0A068TIG5_NEOGA</name>
<proteinExistence type="predicted"/>
<dbReference type="Pfam" id="PF04909">
    <property type="entry name" value="Amidohydro_2"/>
    <property type="match status" value="1"/>
</dbReference>
<dbReference type="GO" id="GO:0016831">
    <property type="term" value="F:carboxy-lyase activity"/>
    <property type="evidence" value="ECO:0007669"/>
    <property type="project" value="InterPro"/>
</dbReference>
<dbReference type="EMBL" id="HG938356">
    <property type="protein sequence ID" value="CDN57859.1"/>
    <property type="molecule type" value="Genomic_DNA"/>
</dbReference>